<reference evidence="2 3" key="1">
    <citation type="submission" date="2018-01" db="EMBL/GenBank/DDBJ databases">
        <title>Whole genome sequencing of Histamine producing bacteria.</title>
        <authorList>
            <person name="Butler K."/>
        </authorList>
    </citation>
    <scope>NUCLEOTIDE SEQUENCE [LARGE SCALE GENOMIC DNA]</scope>
    <source>
        <strain evidence="2 3">FS-7.2</strain>
    </source>
</reference>
<evidence type="ECO:0000256" key="1">
    <source>
        <dbReference type="SAM" id="Coils"/>
    </source>
</evidence>
<dbReference type="Proteomes" id="UP000241426">
    <property type="component" value="Unassembled WGS sequence"/>
</dbReference>
<protein>
    <submittedName>
        <fullName evidence="2">Uncharacterized protein</fullName>
    </submittedName>
</protein>
<gene>
    <name evidence="2" type="ORF">C9J27_03415</name>
</gene>
<proteinExistence type="predicted"/>
<evidence type="ECO:0000313" key="3">
    <source>
        <dbReference type="Proteomes" id="UP000241426"/>
    </source>
</evidence>
<accession>A0A2T3KMQ3</accession>
<evidence type="ECO:0000313" key="2">
    <source>
        <dbReference type="EMBL" id="PSV01080.1"/>
    </source>
</evidence>
<keyword evidence="1" id="KW-0175">Coiled coil</keyword>
<sequence length="154" mass="17635">MLMHHSFFKVFAKHFKKRINLETSERRLMKIPNLKQILIGSAAAHIAIVVAASFSSSSDTHNIHHVSKKAPIQAIAVKSEAVSSAEVDSIVDKFKQMKDAQSDASLHQRAVVEDLKRETKLRNERIQDRKSELRQLQKKIDNEKNRLEELKKKS</sequence>
<name>A0A2T3KMQ3_9GAMM</name>
<organism evidence="2 3">
    <name type="scientific">Photobacterium kishitanii</name>
    <dbReference type="NCBI Taxonomy" id="318456"/>
    <lineage>
        <taxon>Bacteria</taxon>
        <taxon>Pseudomonadati</taxon>
        <taxon>Pseudomonadota</taxon>
        <taxon>Gammaproteobacteria</taxon>
        <taxon>Vibrionales</taxon>
        <taxon>Vibrionaceae</taxon>
        <taxon>Photobacterium</taxon>
    </lineage>
</organism>
<dbReference type="AlphaFoldDB" id="A0A2T3KMQ3"/>
<feature type="coiled-coil region" evidence="1">
    <location>
        <begin position="116"/>
        <end position="153"/>
    </location>
</feature>
<dbReference type="EMBL" id="PYNF01000002">
    <property type="protein sequence ID" value="PSV01080.1"/>
    <property type="molecule type" value="Genomic_DNA"/>
</dbReference>
<comment type="caution">
    <text evidence="2">The sequence shown here is derived from an EMBL/GenBank/DDBJ whole genome shotgun (WGS) entry which is preliminary data.</text>
</comment>